<dbReference type="EMBL" id="CP119877">
    <property type="protein sequence ID" value="WFD33849.1"/>
    <property type="molecule type" value="Genomic_DNA"/>
</dbReference>
<proteinExistence type="predicted"/>
<dbReference type="GO" id="GO:0000460">
    <property type="term" value="P:maturation of 5.8S rRNA"/>
    <property type="evidence" value="ECO:0007669"/>
    <property type="project" value="TreeGrafter"/>
</dbReference>
<sequence>MRLARRTSLAGGLAELQHVHALLYSDNAADMAAGTAIISVWLNRGACPQAAEVAALLVEAVLADKSGASQIVVRGAYSMALVRFVNSVADSFQTGMYAQSIGSIAERVDMPQWLVQVRHAATHEELPSLLVCREATRLALEWLNAHYWQPSLAPMSGDDEREEHERRVEWATELAQLLHGYRSNARIIAKDRSMARKGGVPLEKAIEAYHESLSAEAERRVAFLQRRGAAAALGRAHDEARDSLGDVCVASVLLIAVAQLLLPGALIPLAKDTRSTDEAVEIWGPLLDALASKFASFMPLLLQALARTAACASRRSSAAHAGAWLLHLANSPHQVFPAAHGWDFGEGLPADAAAADASPAWPVPRRETQLAAMSARRAALLCALEEPSERTFAIAAQLADDDERGRVSELAALWKGSGAESTSSLDDLESRAMAISGLAPDAEQPQAVPPPPVPAAALPSGWQVASGWLPTPIGCLGGTVPPLALESL</sequence>
<gene>
    <name evidence="1" type="primary">LAS1</name>
    <name evidence="1" type="ORF">MCUN1_000672</name>
</gene>
<dbReference type="Pfam" id="PF04031">
    <property type="entry name" value="Las1"/>
    <property type="match status" value="1"/>
</dbReference>
<dbReference type="PANTHER" id="PTHR15002:SF0">
    <property type="entry name" value="RIBOSOMAL BIOGENESIS PROTEIN LAS1L"/>
    <property type="match status" value="1"/>
</dbReference>
<dbReference type="AlphaFoldDB" id="A0AAF0ERU8"/>
<organism evidence="1 2">
    <name type="scientific">Malassezia cuniculi</name>
    <dbReference type="NCBI Taxonomy" id="948313"/>
    <lineage>
        <taxon>Eukaryota</taxon>
        <taxon>Fungi</taxon>
        <taxon>Dikarya</taxon>
        <taxon>Basidiomycota</taxon>
        <taxon>Ustilaginomycotina</taxon>
        <taxon>Malasseziomycetes</taxon>
        <taxon>Malasseziales</taxon>
        <taxon>Malasseziaceae</taxon>
        <taxon>Malassezia</taxon>
    </lineage>
</organism>
<dbReference type="GO" id="GO:0090730">
    <property type="term" value="C:Las1 complex"/>
    <property type="evidence" value="ECO:0007669"/>
    <property type="project" value="InterPro"/>
</dbReference>
<protein>
    <submittedName>
        <fullName evidence="1">rRNA-processing protein las1</fullName>
    </submittedName>
</protein>
<dbReference type="GO" id="GO:0030687">
    <property type="term" value="C:preribosome, large subunit precursor"/>
    <property type="evidence" value="ECO:0007669"/>
    <property type="project" value="TreeGrafter"/>
</dbReference>
<dbReference type="InterPro" id="IPR007174">
    <property type="entry name" value="Las1"/>
</dbReference>
<dbReference type="PANTHER" id="PTHR15002">
    <property type="entry name" value="RIBOSOMAL BIOGENESIS PROTEIN LAS1L"/>
    <property type="match status" value="1"/>
</dbReference>
<dbReference type="GO" id="GO:0000470">
    <property type="term" value="P:maturation of LSU-rRNA"/>
    <property type="evidence" value="ECO:0007669"/>
    <property type="project" value="TreeGrafter"/>
</dbReference>
<evidence type="ECO:0000313" key="2">
    <source>
        <dbReference type="Proteomes" id="UP001219933"/>
    </source>
</evidence>
<dbReference type="Proteomes" id="UP001219933">
    <property type="component" value="Chromosome 1"/>
</dbReference>
<evidence type="ECO:0000313" key="1">
    <source>
        <dbReference type="EMBL" id="WFD33849.1"/>
    </source>
</evidence>
<name>A0AAF0ERU8_9BASI</name>
<reference evidence="1" key="1">
    <citation type="submission" date="2023-03" db="EMBL/GenBank/DDBJ databases">
        <title>Mating type loci evolution in Malassezia.</title>
        <authorList>
            <person name="Coelho M.A."/>
        </authorList>
    </citation>
    <scope>NUCLEOTIDE SEQUENCE</scope>
    <source>
        <strain evidence="1">CBS 11721</strain>
    </source>
</reference>
<dbReference type="GO" id="GO:0004519">
    <property type="term" value="F:endonuclease activity"/>
    <property type="evidence" value="ECO:0007669"/>
    <property type="project" value="InterPro"/>
</dbReference>
<accession>A0AAF0ERU8</accession>
<keyword evidence="2" id="KW-1185">Reference proteome</keyword>